<dbReference type="InterPro" id="IPR011008">
    <property type="entry name" value="Dimeric_a/b-barrel"/>
</dbReference>
<keyword evidence="3" id="KW-1185">Reference proteome</keyword>
<gene>
    <name evidence="2" type="ORF">H1P_990010</name>
</gene>
<dbReference type="Proteomes" id="UP000320055">
    <property type="component" value="Unassembled WGS sequence"/>
</dbReference>
<dbReference type="EMBL" id="CAACVJ010000708">
    <property type="protein sequence ID" value="VEP18972.1"/>
    <property type="molecule type" value="Genomic_DNA"/>
</dbReference>
<dbReference type="Pfam" id="PF03992">
    <property type="entry name" value="ABM"/>
    <property type="match status" value="1"/>
</dbReference>
<protein>
    <recommendedName>
        <fullName evidence="1">ABM domain-containing protein</fullName>
    </recommendedName>
</protein>
<dbReference type="Gene3D" id="3.30.70.100">
    <property type="match status" value="1"/>
</dbReference>
<evidence type="ECO:0000259" key="1">
    <source>
        <dbReference type="Pfam" id="PF03992"/>
    </source>
</evidence>
<dbReference type="InterPro" id="IPR007138">
    <property type="entry name" value="ABM_dom"/>
</dbReference>
<evidence type="ECO:0000313" key="2">
    <source>
        <dbReference type="EMBL" id="VEP18972.1"/>
    </source>
</evidence>
<dbReference type="RefSeq" id="WP_144868589.1">
    <property type="nucleotide sequence ID" value="NZ_LR213855.1"/>
</dbReference>
<dbReference type="SUPFAM" id="SSF54909">
    <property type="entry name" value="Dimeric alpha+beta barrel"/>
    <property type="match status" value="1"/>
</dbReference>
<accession>A0A563W5J7</accession>
<dbReference type="InterPro" id="IPR022512">
    <property type="entry name" value="CHP03792"/>
</dbReference>
<reference evidence="2 3" key="1">
    <citation type="submission" date="2019-01" db="EMBL/GenBank/DDBJ databases">
        <authorList>
            <person name="Brito A."/>
        </authorList>
    </citation>
    <scope>NUCLEOTIDE SEQUENCE [LARGE SCALE GENOMIC DNA]</scope>
    <source>
        <strain evidence="2">1</strain>
    </source>
</reference>
<name>A0A563W5J7_9CYAN</name>
<dbReference type="OrthoDB" id="531457at2"/>
<organism evidence="2 3">
    <name type="scientific">Hyella patelloides LEGE 07179</name>
    <dbReference type="NCBI Taxonomy" id="945734"/>
    <lineage>
        <taxon>Bacteria</taxon>
        <taxon>Bacillati</taxon>
        <taxon>Cyanobacteriota</taxon>
        <taxon>Cyanophyceae</taxon>
        <taxon>Pleurocapsales</taxon>
        <taxon>Hyellaceae</taxon>
        <taxon>Hyella</taxon>
    </lineage>
</organism>
<dbReference type="AlphaFoldDB" id="A0A563W5J7"/>
<proteinExistence type="predicted"/>
<dbReference type="NCBIfam" id="TIGR03792">
    <property type="entry name" value="TIGR03792 family protein"/>
    <property type="match status" value="1"/>
</dbReference>
<sequence length="101" mass="11997">MVIEWLGFRVEPKLREKFIEEDEKIWTPVLADADGFLGKEIWIAPGQSDRVFLIIRWQTREQWKAVPMELLVETEAKFMSAMGKGSYEMLESKEYQIRKFP</sequence>
<feature type="domain" description="ABM" evidence="1">
    <location>
        <begin position="6"/>
        <end position="65"/>
    </location>
</feature>
<evidence type="ECO:0000313" key="3">
    <source>
        <dbReference type="Proteomes" id="UP000320055"/>
    </source>
</evidence>